<gene>
    <name evidence="1" type="ORF">SDC9_208812</name>
</gene>
<evidence type="ECO:0000313" key="1">
    <source>
        <dbReference type="EMBL" id="MPN61078.1"/>
    </source>
</evidence>
<protein>
    <recommendedName>
        <fullName evidence="2">Outer membrane protein beta-barrel domain-containing protein</fullName>
    </recommendedName>
</protein>
<reference evidence="1" key="1">
    <citation type="submission" date="2019-08" db="EMBL/GenBank/DDBJ databases">
        <authorList>
            <person name="Kucharzyk K."/>
            <person name="Murdoch R.W."/>
            <person name="Higgins S."/>
            <person name="Loffler F."/>
        </authorList>
    </citation>
    <scope>NUCLEOTIDE SEQUENCE</scope>
</reference>
<dbReference type="AlphaFoldDB" id="A0A645JBL7"/>
<dbReference type="EMBL" id="VSSQ01137187">
    <property type="protein sequence ID" value="MPN61078.1"/>
    <property type="molecule type" value="Genomic_DNA"/>
</dbReference>
<proteinExistence type="predicted"/>
<evidence type="ECO:0008006" key="2">
    <source>
        <dbReference type="Google" id="ProtNLM"/>
    </source>
</evidence>
<sequence>MFLPKPTIEYALTKNWEVYAGGEWRSGAYRVSEDFGTEHGEPGLDDNDFSYRELRGLAGIAYRPCRNFRLAIEGGYAFQRKAEFRQADATLKGDGAPFIQILAAGQF</sequence>
<comment type="caution">
    <text evidence="1">The sequence shown here is derived from an EMBL/GenBank/DDBJ whole genome shotgun (WGS) entry which is preliminary data.</text>
</comment>
<organism evidence="1">
    <name type="scientific">bioreactor metagenome</name>
    <dbReference type="NCBI Taxonomy" id="1076179"/>
    <lineage>
        <taxon>unclassified sequences</taxon>
        <taxon>metagenomes</taxon>
        <taxon>ecological metagenomes</taxon>
    </lineage>
</organism>
<accession>A0A645JBL7</accession>
<name>A0A645JBL7_9ZZZZ</name>